<protein>
    <recommendedName>
        <fullName evidence="2">Replication-associated recombination protein A</fullName>
    </recommendedName>
</protein>
<evidence type="ECO:0000256" key="1">
    <source>
        <dbReference type="ARBA" id="ARBA00002393"/>
    </source>
</evidence>
<dbReference type="InterPro" id="IPR008921">
    <property type="entry name" value="DNA_pol3_clamp-load_cplx_C"/>
</dbReference>
<comment type="function">
    <text evidence="1">DNA-dependent ATPase that plays important roles in cellular responses to stalled DNA replication processes.</text>
</comment>
<dbReference type="GO" id="GO:0008047">
    <property type="term" value="F:enzyme activator activity"/>
    <property type="evidence" value="ECO:0007669"/>
    <property type="project" value="TreeGrafter"/>
</dbReference>
<reference evidence="6" key="2">
    <citation type="submission" date="2021-04" db="EMBL/GenBank/DDBJ databases">
        <authorList>
            <person name="Gilroy R."/>
        </authorList>
    </citation>
    <scope>NUCLEOTIDE SEQUENCE</scope>
    <source>
        <strain evidence="6">ChiW4-1371</strain>
    </source>
</reference>
<dbReference type="InterPro" id="IPR008824">
    <property type="entry name" value="RuvB-like_N"/>
</dbReference>
<dbReference type="InterPro" id="IPR051314">
    <property type="entry name" value="AAA_ATPase_RarA/MGS1/WRNIP1"/>
</dbReference>
<dbReference type="GO" id="GO:0006261">
    <property type="term" value="P:DNA-templated DNA replication"/>
    <property type="evidence" value="ECO:0007669"/>
    <property type="project" value="TreeGrafter"/>
</dbReference>
<dbReference type="GO" id="GO:0000731">
    <property type="term" value="P:DNA synthesis involved in DNA repair"/>
    <property type="evidence" value="ECO:0007669"/>
    <property type="project" value="TreeGrafter"/>
</dbReference>
<evidence type="ECO:0000313" key="7">
    <source>
        <dbReference type="Proteomes" id="UP000824176"/>
    </source>
</evidence>
<dbReference type="InterPro" id="IPR021886">
    <property type="entry name" value="MgsA_C"/>
</dbReference>
<dbReference type="Pfam" id="PF05496">
    <property type="entry name" value="RuvB_N"/>
    <property type="match status" value="1"/>
</dbReference>
<dbReference type="GO" id="GO:0009378">
    <property type="term" value="F:four-way junction helicase activity"/>
    <property type="evidence" value="ECO:0007669"/>
    <property type="project" value="InterPro"/>
</dbReference>
<comment type="caution">
    <text evidence="6">The sequence shown here is derived from an EMBL/GenBank/DDBJ whole genome shotgun (WGS) entry which is preliminary data.</text>
</comment>
<evidence type="ECO:0000313" key="6">
    <source>
        <dbReference type="EMBL" id="HIZ88849.1"/>
    </source>
</evidence>
<dbReference type="SUPFAM" id="SSF52540">
    <property type="entry name" value="P-loop containing nucleoside triphosphate hydrolases"/>
    <property type="match status" value="1"/>
</dbReference>
<gene>
    <name evidence="6" type="ORF">H9804_02795</name>
</gene>
<organism evidence="6 7">
    <name type="scientific">Candidatus Mucispirillum faecigallinarum</name>
    <dbReference type="NCBI Taxonomy" id="2838699"/>
    <lineage>
        <taxon>Bacteria</taxon>
        <taxon>Pseudomonadati</taxon>
        <taxon>Deferribacterota</taxon>
        <taxon>Deferribacteres</taxon>
        <taxon>Deferribacterales</taxon>
        <taxon>Mucispirillaceae</taxon>
        <taxon>Mucispirillum</taxon>
    </lineage>
</organism>
<dbReference type="EMBL" id="DXAQ01000038">
    <property type="protein sequence ID" value="HIZ88849.1"/>
    <property type="molecule type" value="Genomic_DNA"/>
</dbReference>
<dbReference type="CDD" id="cd18139">
    <property type="entry name" value="HLD_clamp_RarA"/>
    <property type="match status" value="1"/>
</dbReference>
<dbReference type="AlphaFoldDB" id="A0A9D2KA15"/>
<dbReference type="Gene3D" id="1.20.272.10">
    <property type="match status" value="1"/>
</dbReference>
<dbReference type="PANTHER" id="PTHR13779">
    <property type="entry name" value="WERNER HELICASE-INTERACTING PROTEIN 1 FAMILY MEMBER"/>
    <property type="match status" value="1"/>
</dbReference>
<dbReference type="PANTHER" id="PTHR13779:SF7">
    <property type="entry name" value="ATPASE WRNIP1"/>
    <property type="match status" value="1"/>
</dbReference>
<dbReference type="Gene3D" id="1.10.8.60">
    <property type="match status" value="1"/>
</dbReference>
<dbReference type="CDD" id="cd00009">
    <property type="entry name" value="AAA"/>
    <property type="match status" value="1"/>
</dbReference>
<evidence type="ECO:0000256" key="2">
    <source>
        <dbReference type="ARBA" id="ARBA00020776"/>
    </source>
</evidence>
<dbReference type="GO" id="GO:0005524">
    <property type="term" value="F:ATP binding"/>
    <property type="evidence" value="ECO:0007669"/>
    <property type="project" value="UniProtKB-KW"/>
</dbReference>
<proteinExistence type="predicted"/>
<dbReference type="Gene3D" id="1.10.3710.10">
    <property type="entry name" value="DNA polymerase III clamp loader subunits, C-terminal domain"/>
    <property type="match status" value="1"/>
</dbReference>
<keyword evidence="3" id="KW-0547">Nucleotide-binding</keyword>
<dbReference type="InterPro" id="IPR003593">
    <property type="entry name" value="AAA+_ATPase"/>
</dbReference>
<evidence type="ECO:0000259" key="5">
    <source>
        <dbReference type="SMART" id="SM00382"/>
    </source>
</evidence>
<dbReference type="GO" id="GO:0017116">
    <property type="term" value="F:single-stranded DNA helicase activity"/>
    <property type="evidence" value="ECO:0007669"/>
    <property type="project" value="TreeGrafter"/>
</dbReference>
<reference evidence="6" key="1">
    <citation type="journal article" date="2021" name="PeerJ">
        <title>Extensive microbial diversity within the chicken gut microbiome revealed by metagenomics and culture.</title>
        <authorList>
            <person name="Gilroy R."/>
            <person name="Ravi A."/>
            <person name="Getino M."/>
            <person name="Pursley I."/>
            <person name="Horton D.L."/>
            <person name="Alikhan N.F."/>
            <person name="Baker D."/>
            <person name="Gharbi K."/>
            <person name="Hall N."/>
            <person name="Watson M."/>
            <person name="Adriaenssens E.M."/>
            <person name="Foster-Nyarko E."/>
            <person name="Jarju S."/>
            <person name="Secka A."/>
            <person name="Antonio M."/>
            <person name="Oren A."/>
            <person name="Chaudhuri R.R."/>
            <person name="La Ragione R."/>
            <person name="Hildebrand F."/>
            <person name="Pallen M.J."/>
        </authorList>
    </citation>
    <scope>NUCLEOTIDE SEQUENCE</scope>
    <source>
        <strain evidence="6">ChiW4-1371</strain>
    </source>
</reference>
<name>A0A9D2KA15_9BACT</name>
<dbReference type="Pfam" id="PF16193">
    <property type="entry name" value="AAA_assoc_2"/>
    <property type="match status" value="1"/>
</dbReference>
<dbReference type="InterPro" id="IPR032423">
    <property type="entry name" value="AAA_assoc_2"/>
</dbReference>
<dbReference type="Pfam" id="PF12002">
    <property type="entry name" value="MgsA_C"/>
    <property type="match status" value="1"/>
</dbReference>
<dbReference type="SUPFAM" id="SSF48019">
    <property type="entry name" value="post-AAA+ oligomerization domain-like"/>
    <property type="match status" value="1"/>
</dbReference>
<accession>A0A9D2KA15</accession>
<keyword evidence="4" id="KW-0067">ATP-binding</keyword>
<sequence>MNLADAMRPHTFDDIIGQEHLTSPDSLLISLIESASFDSIMFVGPPGTGKTSMAEVAGKSMGCPVYKIHAAVSGAADLKKIAEQAVFEKNIIVFIDEIHRYNKSQQDILLKLIDDRKVKLIGASAENPYFNLVPALRSRSIMFKFKALSDDALEKQYLRAVEYIKKMQNVSHVEENGALKHIISLSQGDCRRFLNLLEISALTGQRQNDTLYLSTKEIESIMPVNQFSDDEYYDILSAMIKSVRGSDPDAALLWCFKLIKNGVAPEAVFRRLMISASEDIGNAFPDGQIFVNACYNSFMNVGVPEGYIILAHAVTFLASCPKSNRSYNGYHQAMDYLSNHDPVVPENIRQNPKGYKYPFDYGNFTKQRYMNDNLVFYKPSNFGFEQKIKERLHNLWQNIKDYE</sequence>
<dbReference type="Gene3D" id="3.40.50.300">
    <property type="entry name" value="P-loop containing nucleotide triphosphate hydrolases"/>
    <property type="match status" value="1"/>
</dbReference>
<dbReference type="InterPro" id="IPR027417">
    <property type="entry name" value="P-loop_NTPase"/>
</dbReference>
<feature type="domain" description="AAA+ ATPase" evidence="5">
    <location>
        <begin position="36"/>
        <end position="148"/>
    </location>
</feature>
<dbReference type="GO" id="GO:0006310">
    <property type="term" value="P:DNA recombination"/>
    <property type="evidence" value="ECO:0007669"/>
    <property type="project" value="InterPro"/>
</dbReference>
<dbReference type="GO" id="GO:0003677">
    <property type="term" value="F:DNA binding"/>
    <property type="evidence" value="ECO:0007669"/>
    <property type="project" value="InterPro"/>
</dbReference>
<dbReference type="Proteomes" id="UP000824176">
    <property type="component" value="Unassembled WGS sequence"/>
</dbReference>
<dbReference type="SMART" id="SM00382">
    <property type="entry name" value="AAA"/>
    <property type="match status" value="1"/>
</dbReference>
<evidence type="ECO:0000256" key="3">
    <source>
        <dbReference type="ARBA" id="ARBA00022741"/>
    </source>
</evidence>
<evidence type="ECO:0000256" key="4">
    <source>
        <dbReference type="ARBA" id="ARBA00022840"/>
    </source>
</evidence>